<evidence type="ECO:0000313" key="2">
    <source>
        <dbReference type="EMBL" id="GMN38902.1"/>
    </source>
</evidence>
<dbReference type="EMBL" id="BTGU01000008">
    <property type="protein sequence ID" value="GMN38902.1"/>
    <property type="molecule type" value="Genomic_DNA"/>
</dbReference>
<dbReference type="AlphaFoldDB" id="A0AA87ZRX9"/>
<dbReference type="Proteomes" id="UP001187192">
    <property type="component" value="Unassembled WGS sequence"/>
</dbReference>
<keyword evidence="3" id="KW-1185">Reference proteome</keyword>
<accession>A0AA87ZRX9</accession>
<comment type="caution">
    <text evidence="2">The sequence shown here is derived from an EMBL/GenBank/DDBJ whole genome shotgun (WGS) entry which is preliminary data.</text>
</comment>
<evidence type="ECO:0000313" key="3">
    <source>
        <dbReference type="Proteomes" id="UP001187192"/>
    </source>
</evidence>
<feature type="region of interest" description="Disordered" evidence="1">
    <location>
        <begin position="1"/>
        <end position="71"/>
    </location>
</feature>
<feature type="region of interest" description="Disordered" evidence="1">
    <location>
        <begin position="87"/>
        <end position="113"/>
    </location>
</feature>
<gene>
    <name evidence="2" type="ORF">TIFTF001_008137</name>
</gene>
<reference evidence="2" key="1">
    <citation type="submission" date="2023-07" db="EMBL/GenBank/DDBJ databases">
        <title>draft genome sequence of fig (Ficus carica).</title>
        <authorList>
            <person name="Takahashi T."/>
            <person name="Nishimura K."/>
        </authorList>
    </citation>
    <scope>NUCLEOTIDE SEQUENCE</scope>
</reference>
<organism evidence="2 3">
    <name type="scientific">Ficus carica</name>
    <name type="common">Common fig</name>
    <dbReference type="NCBI Taxonomy" id="3494"/>
    <lineage>
        <taxon>Eukaryota</taxon>
        <taxon>Viridiplantae</taxon>
        <taxon>Streptophyta</taxon>
        <taxon>Embryophyta</taxon>
        <taxon>Tracheophyta</taxon>
        <taxon>Spermatophyta</taxon>
        <taxon>Magnoliopsida</taxon>
        <taxon>eudicotyledons</taxon>
        <taxon>Gunneridae</taxon>
        <taxon>Pentapetalae</taxon>
        <taxon>rosids</taxon>
        <taxon>fabids</taxon>
        <taxon>Rosales</taxon>
        <taxon>Moraceae</taxon>
        <taxon>Ficeae</taxon>
        <taxon>Ficus</taxon>
    </lineage>
</organism>
<name>A0AA87ZRX9_FICCA</name>
<evidence type="ECO:0000256" key="1">
    <source>
        <dbReference type="SAM" id="MobiDB-lite"/>
    </source>
</evidence>
<feature type="compositionally biased region" description="Basic and acidic residues" evidence="1">
    <location>
        <begin position="89"/>
        <end position="104"/>
    </location>
</feature>
<protein>
    <submittedName>
        <fullName evidence="2">Uncharacterized protein</fullName>
    </submittedName>
</protein>
<proteinExistence type="predicted"/>
<sequence>MNQPRRLLWGGREGTNSAASFGGPRTPVVAYQPRSLRGTSGTGDFGGLPAQATSGGEGGRTPARASGGRELRGLQISQGVFGGLPARATSEEFRRRRLRGEREANSGAGVGCRSAKEREESVLAAGLFSL</sequence>